<accession>A0A0M9VS66</accession>
<comment type="caution">
    <text evidence="6">The sequence shown here is derived from an EMBL/GenBank/DDBJ whole genome shotgun (WGS) entry which is preliminary data.</text>
</comment>
<keyword evidence="1" id="KW-0285">Flavoprotein</keyword>
<dbReference type="PANTHER" id="PTHR47429">
    <property type="entry name" value="PROTEIN TWIN LOV 1"/>
    <property type="match status" value="1"/>
</dbReference>
<evidence type="ECO:0000256" key="2">
    <source>
        <dbReference type="ARBA" id="ARBA00022643"/>
    </source>
</evidence>
<dbReference type="OrthoDB" id="447251at2759"/>
<evidence type="ECO:0000256" key="3">
    <source>
        <dbReference type="ARBA" id="ARBA00022991"/>
    </source>
</evidence>
<feature type="domain" description="PAS" evidence="5">
    <location>
        <begin position="27"/>
        <end position="129"/>
    </location>
</feature>
<dbReference type="InterPro" id="IPR035965">
    <property type="entry name" value="PAS-like_dom_sf"/>
</dbReference>
<keyword evidence="7" id="KW-1185">Reference proteome</keyword>
<dbReference type="PANTHER" id="PTHR47429:SF7">
    <property type="entry name" value="GATA-FACTOR"/>
    <property type="match status" value="1"/>
</dbReference>
<feature type="region of interest" description="Disordered" evidence="4">
    <location>
        <begin position="59"/>
        <end position="80"/>
    </location>
</feature>
<evidence type="ECO:0000313" key="7">
    <source>
        <dbReference type="Proteomes" id="UP000053831"/>
    </source>
</evidence>
<name>A0A0M9VS66_ESCWE</name>
<dbReference type="EMBL" id="LGSR01000026">
    <property type="protein sequence ID" value="KOS17232.1"/>
    <property type="molecule type" value="Genomic_DNA"/>
</dbReference>
<evidence type="ECO:0000256" key="1">
    <source>
        <dbReference type="ARBA" id="ARBA00022630"/>
    </source>
</evidence>
<gene>
    <name evidence="6" type="ORF">ESCO_006463</name>
</gene>
<dbReference type="InterPro" id="IPR000014">
    <property type="entry name" value="PAS"/>
</dbReference>
<keyword evidence="3" id="KW-0157">Chromophore</keyword>
<dbReference type="AlphaFoldDB" id="A0A0M9VS66"/>
<proteinExistence type="predicted"/>
<dbReference type="STRING" id="150374.A0A0M9VS66"/>
<evidence type="ECO:0000259" key="5">
    <source>
        <dbReference type="Pfam" id="PF13426"/>
    </source>
</evidence>
<evidence type="ECO:0000313" key="6">
    <source>
        <dbReference type="EMBL" id="KOS17232.1"/>
    </source>
</evidence>
<keyword evidence="2" id="KW-0288">FMN</keyword>
<evidence type="ECO:0000256" key="4">
    <source>
        <dbReference type="SAM" id="MobiDB-lite"/>
    </source>
</evidence>
<dbReference type="Gene3D" id="3.30.450.20">
    <property type="entry name" value="PAS domain"/>
    <property type="match status" value="1"/>
</dbReference>
<dbReference type="SUPFAM" id="SSF55785">
    <property type="entry name" value="PYP-like sensor domain (PAS domain)"/>
    <property type="match status" value="1"/>
</dbReference>
<dbReference type="Proteomes" id="UP000053831">
    <property type="component" value="Unassembled WGS sequence"/>
</dbReference>
<dbReference type="GO" id="GO:0005634">
    <property type="term" value="C:nucleus"/>
    <property type="evidence" value="ECO:0007669"/>
    <property type="project" value="TreeGrafter"/>
</dbReference>
<sequence length="137" mass="14954">MSRPNPRIQLGAIDCSAAIIVCDLALADSPIVYASDPFCELTGYSVTECLGRNCRFLQQPPKSASGKKSSSKPCSDDDNQASLKQLHHAVHNIEETQVAVTNFKKNGEWFTNLVSIVPLEKEPSGNQYAIGFQVQID</sequence>
<organism evidence="6 7">
    <name type="scientific">Escovopsis weberi</name>
    <dbReference type="NCBI Taxonomy" id="150374"/>
    <lineage>
        <taxon>Eukaryota</taxon>
        <taxon>Fungi</taxon>
        <taxon>Dikarya</taxon>
        <taxon>Ascomycota</taxon>
        <taxon>Pezizomycotina</taxon>
        <taxon>Sordariomycetes</taxon>
        <taxon>Hypocreomycetidae</taxon>
        <taxon>Hypocreales</taxon>
        <taxon>Hypocreaceae</taxon>
        <taxon>Escovopsis</taxon>
    </lineage>
</organism>
<feature type="compositionally biased region" description="Low complexity" evidence="4">
    <location>
        <begin position="60"/>
        <end position="73"/>
    </location>
</feature>
<reference evidence="6 7" key="1">
    <citation type="submission" date="2015-07" db="EMBL/GenBank/DDBJ databases">
        <title>The genome of the fungus Escovopsis weberi, a specialized disease agent of ant agriculture.</title>
        <authorList>
            <person name="de Man T.J."/>
            <person name="Stajich J.E."/>
            <person name="Kubicek C.P."/>
            <person name="Chenthamara K."/>
            <person name="Atanasova L."/>
            <person name="Druzhinina I.S."/>
            <person name="Birnbaum S."/>
            <person name="Barribeau S.M."/>
            <person name="Teiling C."/>
            <person name="Suen G."/>
            <person name="Currie C."/>
            <person name="Gerardo N.M."/>
        </authorList>
    </citation>
    <scope>NUCLEOTIDE SEQUENCE [LARGE SCALE GENOMIC DNA]</scope>
</reference>
<dbReference type="CDD" id="cd00130">
    <property type="entry name" value="PAS"/>
    <property type="match status" value="1"/>
</dbReference>
<protein>
    <submittedName>
        <fullName evidence="6">White collar 1 protein</fullName>
    </submittedName>
</protein>
<dbReference type="Pfam" id="PF13426">
    <property type="entry name" value="PAS_9"/>
    <property type="match status" value="1"/>
</dbReference>